<keyword evidence="2" id="KW-1185">Reference proteome</keyword>
<dbReference type="AlphaFoldDB" id="A0A0K8PTW8"/>
<dbReference type="Proteomes" id="UP000053859">
    <property type="component" value="Unassembled WGS sequence"/>
</dbReference>
<reference evidence="1" key="1">
    <citation type="journal article" date="2015" name="Genome Announc.">
        <title>Draft Genome Sequence of Thiostrepton-Producing Streptomyces azureus ATCC 14921.</title>
        <authorList>
            <person name="Sakihara K."/>
            <person name="Maeda J."/>
            <person name="Tashiro K."/>
            <person name="Fujino Y."/>
            <person name="Kuhara S."/>
            <person name="Ohshima T."/>
            <person name="Ogata S."/>
            <person name="Doi K."/>
        </authorList>
    </citation>
    <scope>NUCLEOTIDE SEQUENCE [LARGE SCALE GENOMIC DNA]</scope>
    <source>
        <strain evidence="1">ATCC14921</strain>
    </source>
</reference>
<organism evidence="1 2">
    <name type="scientific">Streptomyces azureus</name>
    <dbReference type="NCBI Taxonomy" id="146537"/>
    <lineage>
        <taxon>Bacteria</taxon>
        <taxon>Bacillati</taxon>
        <taxon>Actinomycetota</taxon>
        <taxon>Actinomycetes</taxon>
        <taxon>Kitasatosporales</taxon>
        <taxon>Streptomycetaceae</taxon>
        <taxon>Streptomyces</taxon>
    </lineage>
</organism>
<gene>
    <name evidence="1" type="ORF">SAZU_6122</name>
</gene>
<evidence type="ECO:0000313" key="1">
    <source>
        <dbReference type="EMBL" id="GAP51261.1"/>
    </source>
</evidence>
<proteinExistence type="predicted"/>
<sequence length="82" mass="8369">MTGPSIWAVTEATYAASAASPRSGLGGAITGMPWSCSSAMTPIQLAASAKAPWTRTTLGVVEAVMVASLLVVRRCAGRRAEC</sequence>
<accession>A0A0K8PTW8</accession>
<dbReference type="EMBL" id="DF968367">
    <property type="protein sequence ID" value="GAP51261.1"/>
    <property type="molecule type" value="Genomic_DNA"/>
</dbReference>
<name>A0A0K8PTW8_STRAJ</name>
<protein>
    <submittedName>
        <fullName evidence="1">Acyl-CoA carboxylase alpha chain</fullName>
    </submittedName>
</protein>
<evidence type="ECO:0000313" key="2">
    <source>
        <dbReference type="Proteomes" id="UP000053859"/>
    </source>
</evidence>